<dbReference type="Gene3D" id="2.60.40.1220">
    <property type="match status" value="1"/>
</dbReference>
<feature type="region of interest" description="Disordered" evidence="5">
    <location>
        <begin position="134"/>
        <end position="165"/>
    </location>
</feature>
<dbReference type="InterPro" id="IPR007348">
    <property type="entry name" value="CopC_dom"/>
</dbReference>
<feature type="domain" description="CopC" evidence="8">
    <location>
        <begin position="37"/>
        <end position="129"/>
    </location>
</feature>
<proteinExistence type="predicted"/>
<feature type="compositionally biased region" description="Low complexity" evidence="5">
    <location>
        <begin position="141"/>
        <end position="152"/>
    </location>
</feature>
<keyword evidence="6" id="KW-1133">Transmembrane helix</keyword>
<evidence type="ECO:0000256" key="1">
    <source>
        <dbReference type="ARBA" id="ARBA00004196"/>
    </source>
</evidence>
<dbReference type="AlphaFoldDB" id="A0A4P7U8G5"/>
<evidence type="ECO:0000256" key="3">
    <source>
        <dbReference type="ARBA" id="ARBA00022729"/>
    </source>
</evidence>
<dbReference type="Proteomes" id="UP000630594">
    <property type="component" value="Unassembled WGS sequence"/>
</dbReference>
<dbReference type="PANTHER" id="PTHR34820:SF4">
    <property type="entry name" value="INNER MEMBRANE PROTEIN YEBZ"/>
    <property type="match status" value="1"/>
</dbReference>
<keyword evidence="12" id="KW-1185">Reference proteome</keyword>
<dbReference type="Proteomes" id="UP000297025">
    <property type="component" value="Chromosome"/>
</dbReference>
<keyword evidence="3 7" id="KW-0732">Signal</keyword>
<name>A0A4P7U8G5_9ACTN</name>
<keyword evidence="6" id="KW-0812">Transmembrane</keyword>
<evidence type="ECO:0000256" key="2">
    <source>
        <dbReference type="ARBA" id="ARBA00022723"/>
    </source>
</evidence>
<dbReference type="SUPFAM" id="SSF81296">
    <property type="entry name" value="E set domains"/>
    <property type="match status" value="1"/>
</dbReference>
<dbReference type="GO" id="GO:0030313">
    <property type="term" value="C:cell envelope"/>
    <property type="evidence" value="ECO:0007669"/>
    <property type="project" value="UniProtKB-SubCell"/>
</dbReference>
<dbReference type="Pfam" id="PF04234">
    <property type="entry name" value="CopC"/>
    <property type="match status" value="1"/>
</dbReference>
<feature type="signal peptide" evidence="7">
    <location>
        <begin position="1"/>
        <end position="36"/>
    </location>
</feature>
<gene>
    <name evidence="10" type="ORF">E2C04_02045</name>
    <name evidence="9" type="ORF">GCM10007231_03770</name>
</gene>
<evidence type="ECO:0000256" key="5">
    <source>
        <dbReference type="SAM" id="MobiDB-lite"/>
    </source>
</evidence>
<dbReference type="EMBL" id="CP038462">
    <property type="protein sequence ID" value="QCC76296.1"/>
    <property type="molecule type" value="Genomic_DNA"/>
</dbReference>
<keyword evidence="6" id="KW-0472">Membrane</keyword>
<dbReference type="GO" id="GO:0006825">
    <property type="term" value="P:copper ion transport"/>
    <property type="evidence" value="ECO:0007669"/>
    <property type="project" value="InterPro"/>
</dbReference>
<keyword evidence="4" id="KW-0186">Copper</keyword>
<feature type="chain" id="PRO_5020902365" evidence="7">
    <location>
        <begin position="37"/>
        <end position="204"/>
    </location>
</feature>
<dbReference type="EMBL" id="BMCK01000001">
    <property type="protein sequence ID" value="GGD08212.1"/>
    <property type="molecule type" value="Genomic_DNA"/>
</dbReference>
<dbReference type="GO" id="GO:0005886">
    <property type="term" value="C:plasma membrane"/>
    <property type="evidence" value="ECO:0007669"/>
    <property type="project" value="TreeGrafter"/>
</dbReference>
<comment type="subcellular location">
    <subcellularLocation>
        <location evidence="1">Cell envelope</location>
    </subcellularLocation>
</comment>
<sequence length="204" mass="20643">MTRTRRPSARPRVGATVVAVVAAAATVLLGAAPALAHAGLTGSSPEDGTSLTELPTEVVLTFSEEVRTPATVVVTGPDGAGLQSGEATVEGDEVRQPVERGRAAGEHTIAYRVISSDGHPITGQVRFTLEGEGSEVGVPNATPSADPSADAADAADEGTDGTDGTDGTWSVSWLVAGGVLLVLVLLLAGGALGARAMKRQRRDR</sequence>
<dbReference type="PANTHER" id="PTHR34820">
    <property type="entry name" value="INNER MEMBRANE PROTEIN YEBZ"/>
    <property type="match status" value="1"/>
</dbReference>
<reference evidence="9" key="5">
    <citation type="submission" date="2024-05" db="EMBL/GenBank/DDBJ databases">
        <authorList>
            <person name="Sun Q."/>
            <person name="Sedlacek I."/>
        </authorList>
    </citation>
    <scope>NUCLEOTIDE SEQUENCE</scope>
    <source>
        <strain evidence="9">CCM 7403</strain>
    </source>
</reference>
<dbReference type="GO" id="GO:0005507">
    <property type="term" value="F:copper ion binding"/>
    <property type="evidence" value="ECO:0007669"/>
    <property type="project" value="InterPro"/>
</dbReference>
<dbReference type="RefSeq" id="WP_135831345.1">
    <property type="nucleotide sequence ID" value="NZ_BMCK01000001.1"/>
</dbReference>
<feature type="transmembrane region" description="Helical" evidence="6">
    <location>
        <begin position="171"/>
        <end position="194"/>
    </location>
</feature>
<dbReference type="InterPro" id="IPR014755">
    <property type="entry name" value="Cu-Rt/internalin_Ig-like"/>
</dbReference>
<accession>A0A4P7U8G5</accession>
<reference evidence="10 11" key="1">
    <citation type="journal article" date="2008" name="Int. J. Syst. Evol. Microbiol.">
        <title>Nocardioides daphniae sp. nov., isolated from Daphnia cucullata (Crustacea: Cladocera).</title>
        <authorList>
            <person name="Toth E.M."/>
            <person name="Keki Z."/>
            <person name="Homonnay Z.G."/>
            <person name="Borsodi A.K."/>
            <person name="Marialigeti K."/>
            <person name="Schumann P."/>
        </authorList>
    </citation>
    <scope>NUCLEOTIDE SEQUENCE [LARGE SCALE GENOMIC DNA]</scope>
    <source>
        <strain evidence="10 11">JCM 16608</strain>
    </source>
</reference>
<dbReference type="InterPro" id="IPR032694">
    <property type="entry name" value="CopC/D"/>
</dbReference>
<evidence type="ECO:0000256" key="6">
    <source>
        <dbReference type="SAM" id="Phobius"/>
    </source>
</evidence>
<dbReference type="GO" id="GO:0046688">
    <property type="term" value="P:response to copper ion"/>
    <property type="evidence" value="ECO:0007669"/>
    <property type="project" value="InterPro"/>
</dbReference>
<dbReference type="GO" id="GO:0042597">
    <property type="term" value="C:periplasmic space"/>
    <property type="evidence" value="ECO:0007669"/>
    <property type="project" value="InterPro"/>
</dbReference>
<dbReference type="KEGG" id="ndp:E2C04_02045"/>
<reference evidence="12" key="3">
    <citation type="journal article" date="2019" name="Int. J. Syst. Evol. Microbiol.">
        <title>The Global Catalogue of Microorganisms (GCM) 10K type strain sequencing project: providing services to taxonomists for standard genome sequencing and annotation.</title>
        <authorList>
            <consortium name="The Broad Institute Genomics Platform"/>
            <consortium name="The Broad Institute Genome Sequencing Center for Infectious Disease"/>
            <person name="Wu L."/>
            <person name="Ma J."/>
        </authorList>
    </citation>
    <scope>NUCLEOTIDE SEQUENCE [LARGE SCALE GENOMIC DNA]</scope>
    <source>
        <strain evidence="12">CCM 7403</strain>
    </source>
</reference>
<keyword evidence="2" id="KW-0479">Metal-binding</keyword>
<evidence type="ECO:0000259" key="8">
    <source>
        <dbReference type="Pfam" id="PF04234"/>
    </source>
</evidence>
<dbReference type="InterPro" id="IPR014756">
    <property type="entry name" value="Ig_E-set"/>
</dbReference>
<evidence type="ECO:0000256" key="4">
    <source>
        <dbReference type="ARBA" id="ARBA00023008"/>
    </source>
</evidence>
<organism evidence="10 11">
    <name type="scientific">Nocardioides daphniae</name>
    <dbReference type="NCBI Taxonomy" id="402297"/>
    <lineage>
        <taxon>Bacteria</taxon>
        <taxon>Bacillati</taxon>
        <taxon>Actinomycetota</taxon>
        <taxon>Actinomycetes</taxon>
        <taxon>Propionibacteriales</taxon>
        <taxon>Nocardioidaceae</taxon>
        <taxon>Nocardioides</taxon>
    </lineage>
</organism>
<evidence type="ECO:0000313" key="11">
    <source>
        <dbReference type="Proteomes" id="UP000297025"/>
    </source>
</evidence>
<evidence type="ECO:0000256" key="7">
    <source>
        <dbReference type="SAM" id="SignalP"/>
    </source>
</evidence>
<evidence type="ECO:0000313" key="10">
    <source>
        <dbReference type="EMBL" id="QCC76296.1"/>
    </source>
</evidence>
<dbReference type="OrthoDB" id="5242236at2"/>
<protein>
    <submittedName>
        <fullName evidence="10">Copper resistance protein CopC</fullName>
    </submittedName>
</protein>
<evidence type="ECO:0000313" key="9">
    <source>
        <dbReference type="EMBL" id="GGD08212.1"/>
    </source>
</evidence>
<reference evidence="10" key="4">
    <citation type="submission" date="2019-03" db="EMBL/GenBank/DDBJ databases">
        <authorList>
            <person name="Huang Y."/>
        </authorList>
    </citation>
    <scope>NUCLEOTIDE SEQUENCE</scope>
    <source>
        <strain evidence="10">JCM 16608</strain>
    </source>
</reference>
<reference evidence="9" key="2">
    <citation type="journal article" date="2014" name="Int. J. Syst. Evol. Microbiol.">
        <title>Complete genome of a new Firmicutes species belonging to the dominant human colonic microbiota ('Ruminococcus bicirculans') reveals two chromosomes and a selective capacity to utilize plant glucans.</title>
        <authorList>
            <consortium name="NISC Comparative Sequencing Program"/>
            <person name="Wegmann U."/>
            <person name="Louis P."/>
            <person name="Goesmann A."/>
            <person name="Henrissat B."/>
            <person name="Duncan S.H."/>
            <person name="Flint H.J."/>
        </authorList>
    </citation>
    <scope>NUCLEOTIDE SEQUENCE</scope>
    <source>
        <strain evidence="9">CCM 7403</strain>
    </source>
</reference>
<feature type="region of interest" description="Disordered" evidence="5">
    <location>
        <begin position="75"/>
        <end position="96"/>
    </location>
</feature>
<evidence type="ECO:0000313" key="12">
    <source>
        <dbReference type="Proteomes" id="UP000630594"/>
    </source>
</evidence>